<keyword evidence="2 5" id="KW-0812">Transmembrane</keyword>
<proteinExistence type="predicted"/>
<dbReference type="InterPro" id="IPR007016">
    <property type="entry name" value="O-antigen_ligase-rel_domated"/>
</dbReference>
<dbReference type="GO" id="GO:0016020">
    <property type="term" value="C:membrane"/>
    <property type="evidence" value="ECO:0007669"/>
    <property type="project" value="UniProtKB-SubCell"/>
</dbReference>
<dbReference type="AlphaFoldDB" id="A0A1I4ES69"/>
<dbReference type="Proteomes" id="UP000199473">
    <property type="component" value="Unassembled WGS sequence"/>
</dbReference>
<dbReference type="InterPro" id="IPR051533">
    <property type="entry name" value="WaaL-like"/>
</dbReference>
<dbReference type="EMBL" id="FOSQ01000017">
    <property type="protein sequence ID" value="SFL06981.1"/>
    <property type="molecule type" value="Genomic_DNA"/>
</dbReference>
<accession>A0A1I4ES69</accession>
<dbReference type="PANTHER" id="PTHR37422">
    <property type="entry name" value="TEICHURONIC ACID BIOSYNTHESIS PROTEIN TUAE"/>
    <property type="match status" value="1"/>
</dbReference>
<reference evidence="7 8" key="1">
    <citation type="submission" date="2016-10" db="EMBL/GenBank/DDBJ databases">
        <authorList>
            <person name="de Groot N.N."/>
        </authorList>
    </citation>
    <scope>NUCLEOTIDE SEQUENCE [LARGE SCALE GENOMIC DNA]</scope>
    <source>
        <strain evidence="7 8">DSM 19981</strain>
    </source>
</reference>
<evidence type="ECO:0000313" key="8">
    <source>
        <dbReference type="Proteomes" id="UP000199473"/>
    </source>
</evidence>
<keyword evidence="4 5" id="KW-0472">Membrane</keyword>
<evidence type="ECO:0000256" key="3">
    <source>
        <dbReference type="ARBA" id="ARBA00022989"/>
    </source>
</evidence>
<dbReference type="GO" id="GO:0016874">
    <property type="term" value="F:ligase activity"/>
    <property type="evidence" value="ECO:0007669"/>
    <property type="project" value="UniProtKB-KW"/>
</dbReference>
<dbReference type="Pfam" id="PF04932">
    <property type="entry name" value="Wzy_C"/>
    <property type="match status" value="1"/>
</dbReference>
<name>A0A1I4ES69_9PROT</name>
<feature type="transmembrane region" description="Helical" evidence="5">
    <location>
        <begin position="24"/>
        <end position="57"/>
    </location>
</feature>
<gene>
    <name evidence="7" type="ORF">SAMN02745775_11753</name>
</gene>
<feature type="transmembrane region" description="Helical" evidence="5">
    <location>
        <begin position="125"/>
        <end position="145"/>
    </location>
</feature>
<protein>
    <submittedName>
        <fullName evidence="7">O-antigen ligase</fullName>
    </submittedName>
</protein>
<feature type="transmembrane region" description="Helical" evidence="5">
    <location>
        <begin position="373"/>
        <end position="392"/>
    </location>
</feature>
<comment type="subcellular location">
    <subcellularLocation>
        <location evidence="1">Membrane</location>
        <topology evidence="1">Multi-pass membrane protein</topology>
    </subcellularLocation>
</comment>
<feature type="domain" description="O-antigen ligase-related" evidence="6">
    <location>
        <begin position="218"/>
        <end position="359"/>
    </location>
</feature>
<evidence type="ECO:0000259" key="6">
    <source>
        <dbReference type="Pfam" id="PF04932"/>
    </source>
</evidence>
<sequence>MDARVTPAAPFARSPLSKGPTLPLVVMLAAVPLVAVLQFRAIALVTSLGLLAMVVAGRRVTGAWPWPPIGPVVGAALAIAAWTMVSAAWAPDPMRALGTGLRFGGFVLLAAAAAQAMAQEPAERLALAGRTLAAGLAIGIALAAADHLSGNAIRAAVRGLREAPPWLFFGLKSAVAVIAVLLPVAAAWPRLRWWARGLLVVAGLAASVMLPAESAKIAAFAGILAMGAAWLLGRWGGRLIGLGAAGVVLVAPLLTAAILPRLPGLEAIQPSAAHRILIWDFANQRIAERPLLGWGGESARAIPGGTAVFDRETLDRFGLTSEASRIWFARPPAQRLPLHTHNAALQVWLELGAVGAVLAAAMLAALGFAAARLGPGAVGAYGAALVVGMLSYGIWQEWWIGMLLLLAVAIRAIQGPRNSEI</sequence>
<dbReference type="PANTHER" id="PTHR37422:SF13">
    <property type="entry name" value="LIPOPOLYSACCHARIDE BIOSYNTHESIS PROTEIN PA4999-RELATED"/>
    <property type="match status" value="1"/>
</dbReference>
<evidence type="ECO:0000256" key="1">
    <source>
        <dbReference type="ARBA" id="ARBA00004141"/>
    </source>
</evidence>
<dbReference type="STRING" id="1123062.SAMN02745775_11753"/>
<feature type="transmembrane region" description="Helical" evidence="5">
    <location>
        <begin position="216"/>
        <end position="232"/>
    </location>
</feature>
<feature type="transmembrane region" description="Helical" evidence="5">
    <location>
        <begin position="96"/>
        <end position="118"/>
    </location>
</feature>
<keyword evidence="3 5" id="KW-1133">Transmembrane helix</keyword>
<evidence type="ECO:0000256" key="4">
    <source>
        <dbReference type="ARBA" id="ARBA00023136"/>
    </source>
</evidence>
<feature type="transmembrane region" description="Helical" evidence="5">
    <location>
        <begin position="345"/>
        <end position="366"/>
    </location>
</feature>
<evidence type="ECO:0000256" key="2">
    <source>
        <dbReference type="ARBA" id="ARBA00022692"/>
    </source>
</evidence>
<evidence type="ECO:0000256" key="5">
    <source>
        <dbReference type="SAM" id="Phobius"/>
    </source>
</evidence>
<evidence type="ECO:0000313" key="7">
    <source>
        <dbReference type="EMBL" id="SFL06981.1"/>
    </source>
</evidence>
<feature type="transmembrane region" description="Helical" evidence="5">
    <location>
        <begin position="239"/>
        <end position="259"/>
    </location>
</feature>
<feature type="transmembrane region" description="Helical" evidence="5">
    <location>
        <begin position="165"/>
        <end position="186"/>
    </location>
</feature>
<keyword evidence="8" id="KW-1185">Reference proteome</keyword>
<organism evidence="7 8">
    <name type="scientific">Falsiroseomonas stagni DSM 19981</name>
    <dbReference type="NCBI Taxonomy" id="1123062"/>
    <lineage>
        <taxon>Bacteria</taxon>
        <taxon>Pseudomonadati</taxon>
        <taxon>Pseudomonadota</taxon>
        <taxon>Alphaproteobacteria</taxon>
        <taxon>Acetobacterales</taxon>
        <taxon>Roseomonadaceae</taxon>
        <taxon>Falsiroseomonas</taxon>
    </lineage>
</organism>
<feature type="transmembrane region" description="Helical" evidence="5">
    <location>
        <begin position="193"/>
        <end position="210"/>
    </location>
</feature>
<feature type="transmembrane region" description="Helical" evidence="5">
    <location>
        <begin position="69"/>
        <end position="90"/>
    </location>
</feature>
<keyword evidence="7" id="KW-0436">Ligase</keyword>